<name>A0A419F9E9_9BACT</name>
<gene>
    <name evidence="3" type="ORF">C4532_00495</name>
</gene>
<dbReference type="InterPro" id="IPR011992">
    <property type="entry name" value="EF-hand-dom_pair"/>
</dbReference>
<dbReference type="AlphaFoldDB" id="A0A419F9E9"/>
<dbReference type="GO" id="GO:0005509">
    <property type="term" value="F:calcium ion binding"/>
    <property type="evidence" value="ECO:0007669"/>
    <property type="project" value="InterPro"/>
</dbReference>
<sequence>MCGYLQEKARRREMRRVSIASVLVMSLAILALAVSPAMAAKPQEVIPRSNGYPSGMHFNLNIHGKSWETCNAVPELDGTWGSSIHIPEYGSATIEYVSNKRASLYELTVLDPCGGFDGPDDTARVQLPYQVLVDGVPTAANGFYVFARIHGKPNNPADCDGPAKDCSPSSITLYPNVLTQACSDDSGTNVDCLWTLGLITQQGAYVAAPEGFVRFDPESTKGQGKGGGAQDITRLFTWSGWVFYGGSPDTNGDTIIDATDIPADAIVYVADLDASGDISLYEWKAAHADFNGDGVVNQSDLDAAYLEAPAGLSPDAYVPNVGGDPLIVDLYDWQAYHPDSNGDGMISVEDVLPGAELYVADLDHDGVISVEEWLEYQESIGTCVHYDTPVWIFDLADIVVTQQDVDNNGSKLLQIRFYPVATTEYIAPGYIMVDKITDPRYDPQVFDFTLAGGPDSVYREFQLRDDSAPYDSGGLNSGTYTVTETEPSGWSLTNGTILDPDNGSYWNAGTSSATLDVDPGETVIVIFDNAKQ</sequence>
<evidence type="ECO:0000313" key="4">
    <source>
        <dbReference type="Proteomes" id="UP000285961"/>
    </source>
</evidence>
<comment type="caution">
    <text evidence="3">The sequence shown here is derived from an EMBL/GenBank/DDBJ whole genome shotgun (WGS) entry which is preliminary data.</text>
</comment>
<dbReference type="EMBL" id="QZKI01000004">
    <property type="protein sequence ID" value="RJP75361.1"/>
    <property type="molecule type" value="Genomic_DNA"/>
</dbReference>
<dbReference type="InterPro" id="IPR018247">
    <property type="entry name" value="EF_Hand_1_Ca_BS"/>
</dbReference>
<feature type="domain" description="EF-hand" evidence="2">
    <location>
        <begin position="359"/>
        <end position="373"/>
    </location>
</feature>
<evidence type="ECO:0000256" key="1">
    <source>
        <dbReference type="SAM" id="SignalP"/>
    </source>
</evidence>
<dbReference type="SUPFAM" id="SSF47473">
    <property type="entry name" value="EF-hand"/>
    <property type="match status" value="1"/>
</dbReference>
<dbReference type="Pfam" id="PF13202">
    <property type="entry name" value="EF-hand_5"/>
    <property type="match status" value="1"/>
</dbReference>
<keyword evidence="1" id="KW-0732">Signal</keyword>
<dbReference type="Proteomes" id="UP000285961">
    <property type="component" value="Unassembled WGS sequence"/>
</dbReference>
<feature type="signal peptide" evidence="1">
    <location>
        <begin position="1"/>
        <end position="39"/>
    </location>
</feature>
<evidence type="ECO:0000259" key="2">
    <source>
        <dbReference type="Pfam" id="PF13202"/>
    </source>
</evidence>
<organism evidence="3 4">
    <name type="scientific">Candidatus Abyssobacteria bacterium SURF_17</name>
    <dbReference type="NCBI Taxonomy" id="2093361"/>
    <lineage>
        <taxon>Bacteria</taxon>
        <taxon>Pseudomonadati</taxon>
        <taxon>Candidatus Hydrogenedentota</taxon>
        <taxon>Candidatus Abyssobacteria</taxon>
    </lineage>
</organism>
<protein>
    <recommendedName>
        <fullName evidence="2">EF-hand domain-containing protein</fullName>
    </recommendedName>
</protein>
<evidence type="ECO:0000313" key="3">
    <source>
        <dbReference type="EMBL" id="RJP75361.1"/>
    </source>
</evidence>
<dbReference type="InterPro" id="IPR002048">
    <property type="entry name" value="EF_hand_dom"/>
</dbReference>
<proteinExistence type="predicted"/>
<reference evidence="3 4" key="1">
    <citation type="journal article" date="2017" name="ISME J.">
        <title>Energy and carbon metabolisms in a deep terrestrial subsurface fluid microbial community.</title>
        <authorList>
            <person name="Momper L."/>
            <person name="Jungbluth S.P."/>
            <person name="Lee M.D."/>
            <person name="Amend J.P."/>
        </authorList>
    </citation>
    <scope>NUCLEOTIDE SEQUENCE [LARGE SCALE GENOMIC DNA]</scope>
    <source>
        <strain evidence="3">SURF_17</strain>
    </source>
</reference>
<dbReference type="PROSITE" id="PS00018">
    <property type="entry name" value="EF_HAND_1"/>
    <property type="match status" value="2"/>
</dbReference>
<accession>A0A419F9E9</accession>
<feature type="chain" id="PRO_5019361355" description="EF-hand domain-containing protein" evidence="1">
    <location>
        <begin position="40"/>
        <end position="532"/>
    </location>
</feature>